<feature type="non-terminal residue" evidence="1">
    <location>
        <position position="59"/>
    </location>
</feature>
<proteinExistence type="predicted"/>
<protein>
    <submittedName>
        <fullName evidence="1">Uncharacterized protein</fullName>
    </submittedName>
</protein>
<sequence>MKPESLIQLIGSGNTTTVDEEWMRMLEVPDLPSARMVAYRDVLAELCRVGKASQAEELA</sequence>
<dbReference type="AlphaFoldDB" id="X0VPV0"/>
<evidence type="ECO:0000313" key="1">
    <source>
        <dbReference type="EMBL" id="GAG20270.1"/>
    </source>
</evidence>
<accession>X0VPV0</accession>
<name>X0VPV0_9ZZZZ</name>
<comment type="caution">
    <text evidence="1">The sequence shown here is derived from an EMBL/GenBank/DDBJ whole genome shotgun (WGS) entry which is preliminary data.</text>
</comment>
<organism evidence="1">
    <name type="scientific">marine sediment metagenome</name>
    <dbReference type="NCBI Taxonomy" id="412755"/>
    <lineage>
        <taxon>unclassified sequences</taxon>
        <taxon>metagenomes</taxon>
        <taxon>ecological metagenomes</taxon>
    </lineage>
</organism>
<reference evidence="1" key="1">
    <citation type="journal article" date="2014" name="Front. Microbiol.">
        <title>High frequency of phylogenetically diverse reductive dehalogenase-homologous genes in deep subseafloor sedimentary metagenomes.</title>
        <authorList>
            <person name="Kawai M."/>
            <person name="Futagami T."/>
            <person name="Toyoda A."/>
            <person name="Takaki Y."/>
            <person name="Nishi S."/>
            <person name="Hori S."/>
            <person name="Arai W."/>
            <person name="Tsubouchi T."/>
            <person name="Morono Y."/>
            <person name="Uchiyama I."/>
            <person name="Ito T."/>
            <person name="Fujiyama A."/>
            <person name="Inagaki F."/>
            <person name="Takami H."/>
        </authorList>
    </citation>
    <scope>NUCLEOTIDE SEQUENCE</scope>
    <source>
        <strain evidence="1">Expedition CK06-06</strain>
    </source>
</reference>
<gene>
    <name evidence="1" type="ORF">S01H1_54819</name>
</gene>
<dbReference type="EMBL" id="BARS01035590">
    <property type="protein sequence ID" value="GAG20270.1"/>
    <property type="molecule type" value="Genomic_DNA"/>
</dbReference>